<sequence length="397" mass="45168">MPLASSGLCGTLLTTRHVSSILVSKHRIAPSTFRQHSSMYIPPGLMSSPVYIEFLRKRFNIPPETKTHIWKFDYDPILQAADTHGPIFSKARFDEAYAQYNKLKDHGGNYTMTDMWNKQHDDHAQPPFDIPGLLFGQHQGMRTKINMVFNHLQFLADQYPRHRYKSLTAKCPIGFLNEIPHKSAADCFDAETLNNAKPYWKTQWHQHPYHEALVSFLMSSYGEKTAQVDQIVCFGLGNFEDNVDARPRCYTQHLLACTIRDALAKLQWHKPAIYAQDPAYCPAGVRLLKQDFDIEVVDDPEGWRMLNSNTFVVSISPMVPVRQFAVDYTAEAGGPAGMLCNGIVYDGLNESWVEFVGHPPHDLEADPASPAVFEYAKERCVERNFRSMTVLPRVQCT</sequence>
<gene>
    <name evidence="2" type="ORF">BDV95DRAFT_660638</name>
</gene>
<evidence type="ECO:0000313" key="3">
    <source>
        <dbReference type="Proteomes" id="UP000481861"/>
    </source>
</evidence>
<accession>A0A7C8I7Z0</accession>
<feature type="domain" description="SRR1-like" evidence="1">
    <location>
        <begin position="223"/>
        <end position="317"/>
    </location>
</feature>
<dbReference type="PANTHER" id="PTHR42080:SF1">
    <property type="entry name" value="SRR1-LIKE DOMAIN-CONTAINING PROTEIN"/>
    <property type="match status" value="1"/>
</dbReference>
<protein>
    <recommendedName>
        <fullName evidence="1">SRR1-like domain-containing protein</fullName>
    </recommendedName>
</protein>
<organism evidence="2 3">
    <name type="scientific">Massariosphaeria phaeospora</name>
    <dbReference type="NCBI Taxonomy" id="100035"/>
    <lineage>
        <taxon>Eukaryota</taxon>
        <taxon>Fungi</taxon>
        <taxon>Dikarya</taxon>
        <taxon>Ascomycota</taxon>
        <taxon>Pezizomycotina</taxon>
        <taxon>Dothideomycetes</taxon>
        <taxon>Pleosporomycetidae</taxon>
        <taxon>Pleosporales</taxon>
        <taxon>Pleosporales incertae sedis</taxon>
        <taxon>Massariosphaeria</taxon>
    </lineage>
</organism>
<dbReference type="AlphaFoldDB" id="A0A7C8I7Z0"/>
<proteinExistence type="predicted"/>
<dbReference type="Proteomes" id="UP000481861">
    <property type="component" value="Unassembled WGS sequence"/>
</dbReference>
<dbReference type="Pfam" id="PF07985">
    <property type="entry name" value="SRR1"/>
    <property type="match status" value="1"/>
</dbReference>
<dbReference type="PANTHER" id="PTHR42080">
    <property type="entry name" value="SRR1 DOMAIN-CONTAINING PROTEIN"/>
    <property type="match status" value="1"/>
</dbReference>
<keyword evidence="3" id="KW-1185">Reference proteome</keyword>
<dbReference type="OrthoDB" id="5230585at2759"/>
<reference evidence="2 3" key="1">
    <citation type="submission" date="2020-01" db="EMBL/GenBank/DDBJ databases">
        <authorList>
            <consortium name="DOE Joint Genome Institute"/>
            <person name="Haridas S."/>
            <person name="Albert R."/>
            <person name="Binder M."/>
            <person name="Bloem J."/>
            <person name="Labutti K."/>
            <person name="Salamov A."/>
            <person name="Andreopoulos B."/>
            <person name="Baker S.E."/>
            <person name="Barry K."/>
            <person name="Bills G."/>
            <person name="Bluhm B.H."/>
            <person name="Cannon C."/>
            <person name="Castanera R."/>
            <person name="Culley D.E."/>
            <person name="Daum C."/>
            <person name="Ezra D."/>
            <person name="Gonzalez J.B."/>
            <person name="Henrissat B."/>
            <person name="Kuo A."/>
            <person name="Liang C."/>
            <person name="Lipzen A."/>
            <person name="Lutzoni F."/>
            <person name="Magnuson J."/>
            <person name="Mondo S."/>
            <person name="Nolan M."/>
            <person name="Ohm R."/>
            <person name="Pangilinan J."/>
            <person name="Park H.-J.H."/>
            <person name="Ramirez L."/>
            <person name="Alfaro M."/>
            <person name="Sun H."/>
            <person name="Tritt A."/>
            <person name="Yoshinaga Y."/>
            <person name="Zwiers L.-H.L."/>
            <person name="Turgeon B.G."/>
            <person name="Goodwin S.B."/>
            <person name="Spatafora J.W."/>
            <person name="Crous P.W."/>
            <person name="Grigoriev I.V."/>
        </authorList>
    </citation>
    <scope>NUCLEOTIDE SEQUENCE [LARGE SCALE GENOMIC DNA]</scope>
    <source>
        <strain evidence="2 3">CBS 611.86</strain>
    </source>
</reference>
<evidence type="ECO:0000259" key="1">
    <source>
        <dbReference type="Pfam" id="PF07985"/>
    </source>
</evidence>
<dbReference type="EMBL" id="JAADJZ010000008">
    <property type="protein sequence ID" value="KAF2872937.1"/>
    <property type="molecule type" value="Genomic_DNA"/>
</dbReference>
<name>A0A7C8I7Z0_9PLEO</name>
<dbReference type="InterPro" id="IPR012942">
    <property type="entry name" value="SRR1-like"/>
</dbReference>
<evidence type="ECO:0000313" key="2">
    <source>
        <dbReference type="EMBL" id="KAF2872937.1"/>
    </source>
</evidence>
<comment type="caution">
    <text evidence="2">The sequence shown here is derived from an EMBL/GenBank/DDBJ whole genome shotgun (WGS) entry which is preliminary data.</text>
</comment>